<evidence type="ECO:0000259" key="2">
    <source>
        <dbReference type="Pfam" id="PF14478"/>
    </source>
</evidence>
<evidence type="ECO:0000313" key="3">
    <source>
        <dbReference type="EMBL" id="HIZ72411.1"/>
    </source>
</evidence>
<dbReference type="EMBL" id="DXBB01000043">
    <property type="protein sequence ID" value="HIZ72411.1"/>
    <property type="molecule type" value="Genomic_DNA"/>
</dbReference>
<protein>
    <submittedName>
        <fullName evidence="3">DUF4430 domain-containing protein</fullName>
    </submittedName>
</protein>
<name>A0A9D2JYX0_9FIRM</name>
<feature type="chain" id="PRO_5038691616" evidence="1">
    <location>
        <begin position="24"/>
        <end position="155"/>
    </location>
</feature>
<comment type="caution">
    <text evidence="3">The sequence shown here is derived from an EMBL/GenBank/DDBJ whole genome shotgun (WGS) entry which is preliminary data.</text>
</comment>
<dbReference type="PROSITE" id="PS51257">
    <property type="entry name" value="PROKAR_LIPOPROTEIN"/>
    <property type="match status" value="1"/>
</dbReference>
<dbReference type="Gene3D" id="2.170.130.30">
    <property type="match status" value="1"/>
</dbReference>
<dbReference type="Pfam" id="PF14478">
    <property type="entry name" value="DUF4430"/>
    <property type="match status" value="1"/>
</dbReference>
<accession>A0A9D2JYX0</accession>
<reference evidence="3" key="1">
    <citation type="journal article" date="2021" name="PeerJ">
        <title>Extensive microbial diversity within the chicken gut microbiome revealed by metagenomics and culture.</title>
        <authorList>
            <person name="Gilroy R."/>
            <person name="Ravi A."/>
            <person name="Getino M."/>
            <person name="Pursley I."/>
            <person name="Horton D.L."/>
            <person name="Alikhan N.F."/>
            <person name="Baker D."/>
            <person name="Gharbi K."/>
            <person name="Hall N."/>
            <person name="Watson M."/>
            <person name="Adriaenssens E.M."/>
            <person name="Foster-Nyarko E."/>
            <person name="Jarju S."/>
            <person name="Secka A."/>
            <person name="Antonio M."/>
            <person name="Oren A."/>
            <person name="Chaudhuri R.R."/>
            <person name="La Ragione R."/>
            <person name="Hildebrand F."/>
            <person name="Pallen M.J."/>
        </authorList>
    </citation>
    <scope>NUCLEOTIDE SEQUENCE</scope>
    <source>
        <strain evidence="3">ChiW7-2402</strain>
    </source>
</reference>
<dbReference type="Proteomes" id="UP000824102">
    <property type="component" value="Unassembled WGS sequence"/>
</dbReference>
<evidence type="ECO:0000256" key="1">
    <source>
        <dbReference type="SAM" id="SignalP"/>
    </source>
</evidence>
<keyword evidence="1" id="KW-0732">Signal</keyword>
<dbReference type="AlphaFoldDB" id="A0A9D2JYX0"/>
<reference evidence="3" key="2">
    <citation type="submission" date="2021-04" db="EMBL/GenBank/DDBJ databases">
        <authorList>
            <person name="Gilroy R."/>
        </authorList>
    </citation>
    <scope>NUCLEOTIDE SEQUENCE</scope>
    <source>
        <strain evidence="3">ChiW7-2402</strain>
    </source>
</reference>
<evidence type="ECO:0000313" key="4">
    <source>
        <dbReference type="Proteomes" id="UP000824102"/>
    </source>
</evidence>
<proteinExistence type="predicted"/>
<feature type="domain" description="Transcobalamin-like C-terminal" evidence="2">
    <location>
        <begin position="97"/>
        <end position="151"/>
    </location>
</feature>
<feature type="signal peptide" evidence="1">
    <location>
        <begin position="1"/>
        <end position="23"/>
    </location>
</feature>
<gene>
    <name evidence="3" type="ORF">H9964_02380</name>
</gene>
<organism evidence="3 4">
    <name type="scientific">Candidatus Gallimonas intestinavium</name>
    <dbReference type="NCBI Taxonomy" id="2838603"/>
    <lineage>
        <taxon>Bacteria</taxon>
        <taxon>Bacillati</taxon>
        <taxon>Bacillota</taxon>
        <taxon>Clostridia</taxon>
        <taxon>Candidatus Gallimonas</taxon>
    </lineage>
</organism>
<dbReference type="InterPro" id="IPR027954">
    <property type="entry name" value="Transcobalamin-like_C"/>
</dbReference>
<sequence length="155" mass="16929">MKRKFMATVGMLVIALAALMGFAACSGGPDYAWKAGPDTTEYAVAGHTPYAPTYTIFVKIVANEDVLYDGTVTLTSDDMWASEFTSAALSEKGLAQDGLSAGFVNKIGDYENKEIDGEYMYWNFSINGVSSNWGCNQIRCVDGTYLLWEYIASTF</sequence>